<protein>
    <recommendedName>
        <fullName evidence="3">Phage protein</fullName>
    </recommendedName>
</protein>
<reference evidence="1 2" key="1">
    <citation type="journal article" date="2015" name="Genome Announc.">
        <title>Expanding the biotechnology potential of lactobacilli through comparative genomics of 213 strains and associated genera.</title>
        <authorList>
            <person name="Sun Z."/>
            <person name="Harris H.M."/>
            <person name="McCann A."/>
            <person name="Guo C."/>
            <person name="Argimon S."/>
            <person name="Zhang W."/>
            <person name="Yang X."/>
            <person name="Jeffery I.B."/>
            <person name="Cooney J.C."/>
            <person name="Kagawa T.F."/>
            <person name="Liu W."/>
            <person name="Song Y."/>
            <person name="Salvetti E."/>
            <person name="Wrobel A."/>
            <person name="Rasinkangas P."/>
            <person name="Parkhill J."/>
            <person name="Rea M.C."/>
            <person name="O'Sullivan O."/>
            <person name="Ritari J."/>
            <person name="Douillard F.P."/>
            <person name="Paul Ross R."/>
            <person name="Yang R."/>
            <person name="Briner A.E."/>
            <person name="Felis G.E."/>
            <person name="de Vos W.M."/>
            <person name="Barrangou R."/>
            <person name="Klaenhammer T.R."/>
            <person name="Caufield P.W."/>
            <person name="Cui Y."/>
            <person name="Zhang H."/>
            <person name="O'Toole P.W."/>
        </authorList>
    </citation>
    <scope>NUCLEOTIDE SEQUENCE [LARGE SCALE GENOMIC DNA]</scope>
    <source>
        <strain evidence="1 2">DSM 20515</strain>
    </source>
</reference>
<dbReference type="AlphaFoldDB" id="A0A0R2BAK4"/>
<evidence type="ECO:0000313" key="1">
    <source>
        <dbReference type="EMBL" id="KRM76527.1"/>
    </source>
</evidence>
<dbReference type="PATRIC" id="fig|1423733.4.peg.1279"/>
<dbReference type="STRING" id="33960.TY91_03850"/>
<proteinExistence type="predicted"/>
<name>A0A0R2BAK4_SECCO</name>
<organism evidence="1 2">
    <name type="scientific">Secundilactobacillus collinoides DSM 20515 = JCM 1123</name>
    <dbReference type="NCBI Taxonomy" id="1423733"/>
    <lineage>
        <taxon>Bacteria</taxon>
        <taxon>Bacillati</taxon>
        <taxon>Bacillota</taxon>
        <taxon>Bacilli</taxon>
        <taxon>Lactobacillales</taxon>
        <taxon>Lactobacillaceae</taxon>
        <taxon>Secundilactobacillus</taxon>
    </lineage>
</organism>
<dbReference type="RefSeq" id="WP_054761859.1">
    <property type="nucleotide sequence ID" value="NZ_AYYR01000023.1"/>
</dbReference>
<comment type="caution">
    <text evidence="1">The sequence shown here is derived from an EMBL/GenBank/DDBJ whole genome shotgun (WGS) entry which is preliminary data.</text>
</comment>
<dbReference type="Proteomes" id="UP000051845">
    <property type="component" value="Unassembled WGS sequence"/>
</dbReference>
<gene>
    <name evidence="1" type="ORF">FC82_GL001212</name>
</gene>
<accession>A0A0R2BAK4</accession>
<evidence type="ECO:0000313" key="2">
    <source>
        <dbReference type="Proteomes" id="UP000051845"/>
    </source>
</evidence>
<dbReference type="EMBL" id="AYYR01000023">
    <property type="protein sequence ID" value="KRM76527.1"/>
    <property type="molecule type" value="Genomic_DNA"/>
</dbReference>
<sequence length="180" mass="19380">MNWTKIISDALNWLIGGGGTLTLAVILKNWPKIIGALENFADQTKTNKDNQVVDRIKSMAQTLVTAIQPLALPGADQKKLASQRLVELAKDFNVDLDSDKANDYIEEAYQLNYGAVKATTAEATQLTSKDAVKAVQQAAANFDVMNPPAIKLADGDAVKIGNKTYTLNADNGIFLTAKEG</sequence>
<evidence type="ECO:0008006" key="3">
    <source>
        <dbReference type="Google" id="ProtNLM"/>
    </source>
</evidence>